<evidence type="ECO:0000313" key="1">
    <source>
        <dbReference type="EMBL" id="GGP22334.1"/>
    </source>
</evidence>
<sequence>MTKIVLCFKKDLSIEINGTECITKVEVEEEKSDDKSKIKHGNLEYVEEKVMKDY</sequence>
<reference evidence="1" key="1">
    <citation type="journal article" date="2014" name="Int. J. Syst. Evol. Microbiol.">
        <title>Complete genome sequence of Corynebacterium casei LMG S-19264T (=DSM 44701T), isolated from a smear-ripened cheese.</title>
        <authorList>
            <consortium name="US DOE Joint Genome Institute (JGI-PGF)"/>
            <person name="Walter F."/>
            <person name="Albersmeier A."/>
            <person name="Kalinowski J."/>
            <person name="Ruckert C."/>
        </authorList>
    </citation>
    <scope>NUCLEOTIDE SEQUENCE</scope>
    <source>
        <strain evidence="1">JCM 10088</strain>
    </source>
</reference>
<reference evidence="1" key="2">
    <citation type="submission" date="2020-09" db="EMBL/GenBank/DDBJ databases">
        <authorList>
            <person name="Sun Q."/>
            <person name="Ohkuma M."/>
        </authorList>
    </citation>
    <scope>NUCLEOTIDE SEQUENCE</scope>
    <source>
        <strain evidence="1">JCM 10088</strain>
    </source>
</reference>
<evidence type="ECO:0000313" key="2">
    <source>
        <dbReference type="Proteomes" id="UP000610960"/>
    </source>
</evidence>
<protein>
    <submittedName>
        <fullName evidence="1">Uncharacterized protein</fullName>
    </submittedName>
</protein>
<keyword evidence="2" id="KW-1185">Reference proteome</keyword>
<dbReference type="Proteomes" id="UP000610960">
    <property type="component" value="Unassembled WGS sequence"/>
</dbReference>
<gene>
    <name evidence="1" type="ORF">GCM10007981_17980</name>
</gene>
<proteinExistence type="predicted"/>
<organism evidence="1 2">
    <name type="scientific">Thermocladium modestius</name>
    <dbReference type="NCBI Taxonomy" id="62609"/>
    <lineage>
        <taxon>Archaea</taxon>
        <taxon>Thermoproteota</taxon>
        <taxon>Thermoprotei</taxon>
        <taxon>Thermoproteales</taxon>
        <taxon>Thermoproteaceae</taxon>
        <taxon>Thermocladium</taxon>
    </lineage>
</organism>
<dbReference type="EMBL" id="BMNL01000004">
    <property type="protein sequence ID" value="GGP22334.1"/>
    <property type="molecule type" value="Genomic_DNA"/>
</dbReference>
<name>A0A830GXQ1_9CREN</name>
<dbReference type="RefSeq" id="WP_188597065.1">
    <property type="nucleotide sequence ID" value="NZ_BMNL01000004.1"/>
</dbReference>
<dbReference type="AlphaFoldDB" id="A0A830GXQ1"/>
<comment type="caution">
    <text evidence="1">The sequence shown here is derived from an EMBL/GenBank/DDBJ whole genome shotgun (WGS) entry which is preliminary data.</text>
</comment>
<accession>A0A830GXQ1</accession>